<evidence type="ECO:0000313" key="6">
    <source>
        <dbReference type="EMBL" id="WGI67256.1"/>
    </source>
</evidence>
<dbReference type="InterPro" id="IPR036271">
    <property type="entry name" value="Tet_transcr_reg_TetR-rel_C_sf"/>
</dbReference>
<organism evidence="6 7">
    <name type="scientific">Neorhizobium petrolearium</name>
    <dbReference type="NCBI Taxonomy" id="515361"/>
    <lineage>
        <taxon>Bacteria</taxon>
        <taxon>Pseudomonadati</taxon>
        <taxon>Pseudomonadota</taxon>
        <taxon>Alphaproteobacteria</taxon>
        <taxon>Hyphomicrobiales</taxon>
        <taxon>Rhizobiaceae</taxon>
        <taxon>Rhizobium/Agrobacterium group</taxon>
        <taxon>Neorhizobium</taxon>
    </lineage>
</organism>
<feature type="domain" description="HTH tetR-type" evidence="5">
    <location>
        <begin position="1"/>
        <end position="37"/>
    </location>
</feature>
<evidence type="ECO:0000313" key="7">
    <source>
        <dbReference type="Proteomes" id="UP001227095"/>
    </source>
</evidence>
<dbReference type="InterPro" id="IPR009057">
    <property type="entry name" value="Homeodomain-like_sf"/>
</dbReference>
<dbReference type="RefSeq" id="WP_280107466.1">
    <property type="nucleotide sequence ID" value="NZ_CP123000.1"/>
</dbReference>
<dbReference type="PROSITE" id="PS50977">
    <property type="entry name" value="HTH_TETR_2"/>
    <property type="match status" value="1"/>
</dbReference>
<dbReference type="PANTHER" id="PTHR47506:SF3">
    <property type="entry name" value="HTH-TYPE TRANSCRIPTIONAL REGULATOR LMRA"/>
    <property type="match status" value="1"/>
</dbReference>
<dbReference type="SUPFAM" id="SSF46689">
    <property type="entry name" value="Homeodomain-like"/>
    <property type="match status" value="1"/>
</dbReference>
<evidence type="ECO:0000256" key="3">
    <source>
        <dbReference type="ARBA" id="ARBA00023163"/>
    </source>
</evidence>
<evidence type="ECO:0000259" key="5">
    <source>
        <dbReference type="PROSITE" id="PS50977"/>
    </source>
</evidence>
<keyword evidence="2 4" id="KW-0238">DNA-binding</keyword>
<dbReference type="SUPFAM" id="SSF48498">
    <property type="entry name" value="Tetracyclin repressor-like, C-terminal domain"/>
    <property type="match status" value="1"/>
</dbReference>
<keyword evidence="3" id="KW-0804">Transcription</keyword>
<reference evidence="6 7" key="1">
    <citation type="submission" date="2023-04" db="EMBL/GenBank/DDBJ databases">
        <title>Neorhizobium petrolearium OS53, complete genome.</title>
        <authorList>
            <person name="Yu T."/>
        </authorList>
    </citation>
    <scope>NUCLEOTIDE SEQUENCE [LARGE SCALE GENOMIC DNA]</scope>
    <source>
        <strain evidence="6 7">OS53</strain>
    </source>
</reference>
<dbReference type="PANTHER" id="PTHR47506">
    <property type="entry name" value="TRANSCRIPTIONAL REGULATORY PROTEIN"/>
    <property type="match status" value="1"/>
</dbReference>
<accession>A0ABY8M0R8</accession>
<dbReference type="Pfam" id="PF21993">
    <property type="entry name" value="TetR_C_13_2"/>
    <property type="match status" value="1"/>
</dbReference>
<keyword evidence="7" id="KW-1185">Reference proteome</keyword>
<dbReference type="EMBL" id="CP123000">
    <property type="protein sequence ID" value="WGI67256.1"/>
    <property type="molecule type" value="Genomic_DNA"/>
</dbReference>
<evidence type="ECO:0000256" key="1">
    <source>
        <dbReference type="ARBA" id="ARBA00023015"/>
    </source>
</evidence>
<dbReference type="InterPro" id="IPR001647">
    <property type="entry name" value="HTH_TetR"/>
</dbReference>
<sequence length="173" mass="18938">MQDIRQIAGVSGGALAHHFPAKRDLLLEVIRTQLGRAVYRTCIEPFLTAPDALDGVRAMSGVVRSELRDAEVITGCPLNNLALELSTLDVEAREELDRLFQKWREAIAERIGKDVELGLAQSLDPGRMATLIVASFSGAMSMAKASQSVEPLESCGTQIDNLMSPHYPRLSEY</sequence>
<comment type="caution">
    <text evidence="4">Lacks conserved residue(s) required for the propagation of feature annotation.</text>
</comment>
<evidence type="ECO:0000256" key="2">
    <source>
        <dbReference type="ARBA" id="ARBA00023125"/>
    </source>
</evidence>
<evidence type="ECO:0000256" key="4">
    <source>
        <dbReference type="PROSITE-ProRule" id="PRU00335"/>
    </source>
</evidence>
<dbReference type="InterPro" id="IPR054156">
    <property type="entry name" value="YxaF_TetR_C"/>
</dbReference>
<keyword evidence="1" id="KW-0805">Transcription regulation</keyword>
<dbReference type="Proteomes" id="UP001227095">
    <property type="component" value="Chromosome"/>
</dbReference>
<protein>
    <submittedName>
        <fullName evidence="6">TetR/AcrR family transcriptional regulator</fullName>
    </submittedName>
</protein>
<proteinExistence type="predicted"/>
<name>A0ABY8M0R8_9HYPH</name>
<dbReference type="Gene3D" id="1.10.357.10">
    <property type="entry name" value="Tetracycline Repressor, domain 2"/>
    <property type="match status" value="1"/>
</dbReference>
<gene>
    <name evidence="6" type="ORF">QEO92_19910</name>
</gene>